<organism evidence="1 2">
    <name type="scientific">Bacteroides gallinaceum</name>
    <dbReference type="NCBI Taxonomy" id="1462571"/>
    <lineage>
        <taxon>Bacteria</taxon>
        <taxon>Pseudomonadati</taxon>
        <taxon>Bacteroidota</taxon>
        <taxon>Bacteroidia</taxon>
        <taxon>Bacteroidales</taxon>
        <taxon>Bacteroidaceae</taxon>
        <taxon>Bacteroides</taxon>
    </lineage>
</organism>
<dbReference type="EMBL" id="JAUEII010000055">
    <property type="protein sequence ID" value="MDN0050900.1"/>
    <property type="molecule type" value="Genomic_DNA"/>
</dbReference>
<gene>
    <name evidence="1" type="ORF">QVO10_16230</name>
</gene>
<dbReference type="GO" id="GO:0016746">
    <property type="term" value="F:acyltransferase activity"/>
    <property type="evidence" value="ECO:0007669"/>
    <property type="project" value="UniProtKB-KW"/>
</dbReference>
<dbReference type="Gene3D" id="2.160.10.10">
    <property type="entry name" value="Hexapeptide repeat proteins"/>
    <property type="match status" value="1"/>
</dbReference>
<accession>A0ABT7X9Y9</accession>
<dbReference type="EC" id="2.3.1.-" evidence="1"/>
<proteinExistence type="predicted"/>
<dbReference type="InterPro" id="IPR001451">
    <property type="entry name" value="Hexapep"/>
</dbReference>
<dbReference type="SUPFAM" id="SSF51161">
    <property type="entry name" value="Trimeric LpxA-like enzymes"/>
    <property type="match status" value="1"/>
</dbReference>
<dbReference type="RefSeq" id="WP_301935121.1">
    <property type="nucleotide sequence ID" value="NZ_JAUEII010000055.1"/>
</dbReference>
<reference evidence="1" key="1">
    <citation type="submission" date="2023-06" db="EMBL/GenBank/DDBJ databases">
        <authorList>
            <person name="Zeman M."/>
            <person name="Kubasova T."/>
            <person name="Jahodarova E."/>
            <person name="Nykrynova M."/>
            <person name="Rychlik I."/>
        </authorList>
    </citation>
    <scope>NUCLEOTIDE SEQUENCE</scope>
    <source>
        <strain evidence="1">84_SSukc20</strain>
    </source>
</reference>
<dbReference type="InterPro" id="IPR011004">
    <property type="entry name" value="Trimer_LpxA-like_sf"/>
</dbReference>
<dbReference type="CDD" id="cd04647">
    <property type="entry name" value="LbH_MAT_like"/>
    <property type="match status" value="1"/>
</dbReference>
<evidence type="ECO:0000313" key="2">
    <source>
        <dbReference type="Proteomes" id="UP001167871"/>
    </source>
</evidence>
<dbReference type="Proteomes" id="UP001167871">
    <property type="component" value="Unassembled WGS sequence"/>
</dbReference>
<sequence length="205" mass="22740">MRYNPIARFLRIPRRLRMIYYIHWNRLKFSFCGIKFEEEMNVYNKIYVNVHPTAQVSIGHNFTFSSGAAFNPLSRNIRGCIFAEAKSNIIIGDNVGISSATLWAKESVQIGNNVKIGSDCILLDTDAHNLDYIIRRDSSRDTFTAKSTPIIIEDDVLIGTRCIILKGVTIGARSVIGSGSIVTKSIPADCIAAGNPCKVIKVISE</sequence>
<evidence type="ECO:0000313" key="1">
    <source>
        <dbReference type="EMBL" id="MDN0050900.1"/>
    </source>
</evidence>
<dbReference type="InterPro" id="IPR051159">
    <property type="entry name" value="Hexapeptide_acetyltransf"/>
</dbReference>
<keyword evidence="2" id="KW-1185">Reference proteome</keyword>
<dbReference type="PANTHER" id="PTHR23416">
    <property type="entry name" value="SIALIC ACID SYNTHASE-RELATED"/>
    <property type="match status" value="1"/>
</dbReference>
<keyword evidence="1" id="KW-0012">Acyltransferase</keyword>
<name>A0ABT7X9Y9_9BACE</name>
<protein>
    <submittedName>
        <fullName evidence="1">Acyltransferase</fullName>
        <ecNumber evidence="1">2.3.1.-</ecNumber>
    </submittedName>
</protein>
<keyword evidence="1" id="KW-0808">Transferase</keyword>
<comment type="caution">
    <text evidence="1">The sequence shown here is derived from an EMBL/GenBank/DDBJ whole genome shotgun (WGS) entry which is preliminary data.</text>
</comment>
<reference evidence="1" key="2">
    <citation type="submission" date="2024-05" db="EMBL/GenBank/DDBJ databases">
        <title>Identification and characterization of horizontal gene transfer across gut microbiota members of farm animals based on homology search.</title>
        <authorList>
            <person name="Schwarzerova J."/>
            <person name="Nykrynova M."/>
            <person name="Jureckova K."/>
            <person name="Cejkova D."/>
            <person name="Rychlik I."/>
        </authorList>
    </citation>
    <scope>NUCLEOTIDE SEQUENCE</scope>
    <source>
        <strain evidence="1">84_SSukc20</strain>
    </source>
</reference>
<dbReference type="Pfam" id="PF14602">
    <property type="entry name" value="Hexapep_2"/>
    <property type="match status" value="1"/>
</dbReference>